<gene>
    <name evidence="2" type="ORF">FTUN_0040</name>
</gene>
<accession>A0A6M5YG16</accession>
<protein>
    <submittedName>
        <fullName evidence="2">Uncharacterized protein</fullName>
    </submittedName>
</protein>
<dbReference type="KEGG" id="ftj:FTUN_0040"/>
<dbReference type="Proteomes" id="UP000503447">
    <property type="component" value="Chromosome"/>
</dbReference>
<dbReference type="EMBL" id="CP053452">
    <property type="protein sequence ID" value="QJW92544.1"/>
    <property type="molecule type" value="Genomic_DNA"/>
</dbReference>
<keyword evidence="3" id="KW-1185">Reference proteome</keyword>
<evidence type="ECO:0000313" key="3">
    <source>
        <dbReference type="Proteomes" id="UP000503447"/>
    </source>
</evidence>
<feature type="region of interest" description="Disordered" evidence="1">
    <location>
        <begin position="100"/>
        <end position="127"/>
    </location>
</feature>
<proteinExistence type="predicted"/>
<organism evidence="2 3">
    <name type="scientific">Frigoriglobus tundricola</name>
    <dbReference type="NCBI Taxonomy" id="2774151"/>
    <lineage>
        <taxon>Bacteria</taxon>
        <taxon>Pseudomonadati</taxon>
        <taxon>Planctomycetota</taxon>
        <taxon>Planctomycetia</taxon>
        <taxon>Gemmatales</taxon>
        <taxon>Gemmataceae</taxon>
        <taxon>Frigoriglobus</taxon>
    </lineage>
</organism>
<reference evidence="3" key="1">
    <citation type="submission" date="2020-05" db="EMBL/GenBank/DDBJ databases">
        <title>Frigoriglobus tundricola gen. nov., sp. nov., a psychrotolerant cellulolytic planctomycete of the family Gemmataceae with two divergent copies of 16S rRNA gene.</title>
        <authorList>
            <person name="Kulichevskaya I.S."/>
            <person name="Ivanova A.A."/>
            <person name="Naumoff D.G."/>
            <person name="Beletsky A.V."/>
            <person name="Rijpstra W.I.C."/>
            <person name="Sinninghe Damste J.S."/>
            <person name="Mardanov A.V."/>
            <person name="Ravin N.V."/>
            <person name="Dedysh S.N."/>
        </authorList>
    </citation>
    <scope>NUCLEOTIDE SEQUENCE [LARGE SCALE GENOMIC DNA]</scope>
    <source>
        <strain evidence="3">PL17</strain>
    </source>
</reference>
<dbReference type="RefSeq" id="WP_171468922.1">
    <property type="nucleotide sequence ID" value="NZ_CP053452.2"/>
</dbReference>
<sequence length="340" mass="37018">MTTLARIEANQRNGLLSTGPRTAEGKAVVSRNATTHGIFAAVPVLPGECPGAWETHRAGVVESLAPVGLLEVNLAERAALVLWRLQRLARYEAETMAAEMEDADVPPLPPPEDDFSTLDPPTAPKTREGQLRDIRRELRTARQELSEVIPARDVFAAEADASAVVAFEVAESVLEAACSRAESAGNLRTDPPAFASKPFMRRLGLTGADARKVKWSVDLIRRGVLLYAGFTEEPAETFLESVRNDLDAWADERARTVRRLEGEAVAVVRLLDGAGARTHAAKLLLGDGRDERIAKYERHLHTLLTSTLHELERLQARREGQSVPPPAVADVTVAIGPRTE</sequence>
<name>A0A6M5YG16_9BACT</name>
<dbReference type="AlphaFoldDB" id="A0A6M5YG16"/>
<evidence type="ECO:0000313" key="2">
    <source>
        <dbReference type="EMBL" id="QJW92544.1"/>
    </source>
</evidence>
<evidence type="ECO:0000256" key="1">
    <source>
        <dbReference type="SAM" id="MobiDB-lite"/>
    </source>
</evidence>